<feature type="chain" id="PRO_5043495216" description="Glucosidase II beta subunit N-terminal domain-containing protein" evidence="1">
    <location>
        <begin position="22"/>
        <end position="90"/>
    </location>
</feature>
<dbReference type="GO" id="GO:0006491">
    <property type="term" value="P:N-glycan processing"/>
    <property type="evidence" value="ECO:0007669"/>
    <property type="project" value="TreeGrafter"/>
</dbReference>
<evidence type="ECO:0000259" key="2">
    <source>
        <dbReference type="Pfam" id="PF12999"/>
    </source>
</evidence>
<dbReference type="AlphaFoldDB" id="A0AAV3RAP5"/>
<dbReference type="InterPro" id="IPR039794">
    <property type="entry name" value="Gtb1-like"/>
</dbReference>
<dbReference type="PANTHER" id="PTHR12630:SF17">
    <property type="entry name" value="EXPRESSED PROTEIN"/>
    <property type="match status" value="1"/>
</dbReference>
<gene>
    <name evidence="3" type="ORF">LIER_41393</name>
</gene>
<dbReference type="Pfam" id="PF12999">
    <property type="entry name" value="PRKCSH-like"/>
    <property type="match status" value="1"/>
</dbReference>
<feature type="domain" description="Glucosidase II beta subunit N-terminal" evidence="2">
    <location>
        <begin position="26"/>
        <end position="72"/>
    </location>
</feature>
<dbReference type="Proteomes" id="UP001454036">
    <property type="component" value="Unassembled WGS sequence"/>
</dbReference>
<dbReference type="GO" id="GO:0017177">
    <property type="term" value="C:glucosidase II complex"/>
    <property type="evidence" value="ECO:0007669"/>
    <property type="project" value="TreeGrafter"/>
</dbReference>
<keyword evidence="4" id="KW-1185">Reference proteome</keyword>
<proteinExistence type="predicted"/>
<evidence type="ECO:0000256" key="1">
    <source>
        <dbReference type="SAM" id="SignalP"/>
    </source>
</evidence>
<name>A0AAV3RAP5_LITER</name>
<organism evidence="3 4">
    <name type="scientific">Lithospermum erythrorhizon</name>
    <name type="common">Purple gromwell</name>
    <name type="synonym">Lithospermum officinale var. erythrorhizon</name>
    <dbReference type="NCBI Taxonomy" id="34254"/>
    <lineage>
        <taxon>Eukaryota</taxon>
        <taxon>Viridiplantae</taxon>
        <taxon>Streptophyta</taxon>
        <taxon>Embryophyta</taxon>
        <taxon>Tracheophyta</taxon>
        <taxon>Spermatophyta</taxon>
        <taxon>Magnoliopsida</taxon>
        <taxon>eudicotyledons</taxon>
        <taxon>Gunneridae</taxon>
        <taxon>Pentapetalae</taxon>
        <taxon>asterids</taxon>
        <taxon>lamiids</taxon>
        <taxon>Boraginales</taxon>
        <taxon>Boraginaceae</taxon>
        <taxon>Boraginoideae</taxon>
        <taxon>Lithospermeae</taxon>
        <taxon>Lithospermum</taxon>
    </lineage>
</organism>
<keyword evidence="1" id="KW-0732">Signal</keyword>
<evidence type="ECO:0000313" key="4">
    <source>
        <dbReference type="Proteomes" id="UP001454036"/>
    </source>
</evidence>
<evidence type="ECO:0000313" key="3">
    <source>
        <dbReference type="EMBL" id="GAA0172751.1"/>
    </source>
</evidence>
<sequence>MSLVPPLCLLLSFYFFSPSSTSSLPRGIHPLDEKYYEADVIKCKDGSKDFSKERLNDDFCDCPDGTDEPGTHFTVFFFLTFLSLLFKFSY</sequence>
<comment type="caution">
    <text evidence="3">The sequence shown here is derived from an EMBL/GenBank/DDBJ whole genome shotgun (WGS) entry which is preliminary data.</text>
</comment>
<feature type="signal peptide" evidence="1">
    <location>
        <begin position="1"/>
        <end position="21"/>
    </location>
</feature>
<reference evidence="3 4" key="1">
    <citation type="submission" date="2024-01" db="EMBL/GenBank/DDBJ databases">
        <title>The complete chloroplast genome sequence of Lithospermum erythrorhizon: insights into the phylogenetic relationship among Boraginaceae species and the maternal lineages of purple gromwells.</title>
        <authorList>
            <person name="Okada T."/>
            <person name="Watanabe K."/>
        </authorList>
    </citation>
    <scope>NUCLEOTIDE SEQUENCE [LARGE SCALE GENOMIC DNA]</scope>
</reference>
<protein>
    <recommendedName>
        <fullName evidence="2">Glucosidase II beta subunit N-terminal domain-containing protein</fullName>
    </recommendedName>
</protein>
<dbReference type="InterPro" id="IPR028146">
    <property type="entry name" value="PRKCSH_N"/>
</dbReference>
<accession>A0AAV3RAP5</accession>
<dbReference type="PANTHER" id="PTHR12630">
    <property type="entry name" value="N-LINKED OLIGOSACCHARIDE PROCESSING"/>
    <property type="match status" value="1"/>
</dbReference>
<dbReference type="EMBL" id="BAABME010025786">
    <property type="protein sequence ID" value="GAA0172751.1"/>
    <property type="molecule type" value="Genomic_DNA"/>
</dbReference>